<organism evidence="1">
    <name type="scientific">Anguilla anguilla</name>
    <name type="common">European freshwater eel</name>
    <name type="synonym">Muraena anguilla</name>
    <dbReference type="NCBI Taxonomy" id="7936"/>
    <lineage>
        <taxon>Eukaryota</taxon>
        <taxon>Metazoa</taxon>
        <taxon>Chordata</taxon>
        <taxon>Craniata</taxon>
        <taxon>Vertebrata</taxon>
        <taxon>Euteleostomi</taxon>
        <taxon>Actinopterygii</taxon>
        <taxon>Neopterygii</taxon>
        <taxon>Teleostei</taxon>
        <taxon>Anguilliformes</taxon>
        <taxon>Anguillidae</taxon>
        <taxon>Anguilla</taxon>
    </lineage>
</organism>
<name>A0A0E9VDR6_ANGAN</name>
<dbReference type="EMBL" id="GBXM01032370">
    <property type="protein sequence ID" value="JAH76207.1"/>
    <property type="molecule type" value="Transcribed_RNA"/>
</dbReference>
<accession>A0A0E9VDR6</accession>
<sequence length="17" mass="1917">MCCLCVCQLISLSHHLN</sequence>
<evidence type="ECO:0000313" key="1">
    <source>
        <dbReference type="EMBL" id="JAH76207.1"/>
    </source>
</evidence>
<reference evidence="1" key="1">
    <citation type="submission" date="2014-11" db="EMBL/GenBank/DDBJ databases">
        <authorList>
            <person name="Amaro Gonzalez C."/>
        </authorList>
    </citation>
    <scope>NUCLEOTIDE SEQUENCE</scope>
</reference>
<proteinExistence type="predicted"/>
<reference evidence="1" key="2">
    <citation type="journal article" date="2015" name="Fish Shellfish Immunol.">
        <title>Early steps in the European eel (Anguilla anguilla)-Vibrio vulnificus interaction in the gills: Role of the RtxA13 toxin.</title>
        <authorList>
            <person name="Callol A."/>
            <person name="Pajuelo D."/>
            <person name="Ebbesson L."/>
            <person name="Teles M."/>
            <person name="MacKenzie S."/>
            <person name="Amaro C."/>
        </authorList>
    </citation>
    <scope>NUCLEOTIDE SEQUENCE</scope>
</reference>
<dbReference type="AlphaFoldDB" id="A0A0E9VDR6"/>
<protein>
    <submittedName>
        <fullName evidence="1">Uncharacterized protein</fullName>
    </submittedName>
</protein>